<gene>
    <name evidence="2" type="ORF">I8J29_09760</name>
</gene>
<evidence type="ECO:0000259" key="1">
    <source>
        <dbReference type="PROSITE" id="PS51186"/>
    </source>
</evidence>
<keyword evidence="3" id="KW-1185">Reference proteome</keyword>
<dbReference type="Proteomes" id="UP000670947">
    <property type="component" value="Unassembled WGS sequence"/>
</dbReference>
<sequence length="176" mass="20308">MFTMEVLPIEEVFTEMLDSFERFQITTKVLFNDKGTWIETEDSFEDNWTLQRKRQIVEHFRDAIKNGGAVVIAKQGADLVGFAVIEAVPFGCESIYRELSFLHVTRSVRGRKAGEQLFLKAKEVAKLLGAEKLYIGAHPSVETQHFYRKMGCVQAVEINEFIYKREIRDIQLEVTL</sequence>
<organism evidence="2 3">
    <name type="scientific">Paenibacillus artemisiicola</name>
    <dbReference type="NCBI Taxonomy" id="1172618"/>
    <lineage>
        <taxon>Bacteria</taxon>
        <taxon>Bacillati</taxon>
        <taxon>Bacillota</taxon>
        <taxon>Bacilli</taxon>
        <taxon>Bacillales</taxon>
        <taxon>Paenibacillaceae</taxon>
        <taxon>Paenibacillus</taxon>
    </lineage>
</organism>
<dbReference type="InterPro" id="IPR000182">
    <property type="entry name" value="GNAT_dom"/>
</dbReference>
<protein>
    <submittedName>
        <fullName evidence="2">GNAT family N-acetyltransferase</fullName>
    </submittedName>
</protein>
<dbReference type="PROSITE" id="PS51186">
    <property type="entry name" value="GNAT"/>
    <property type="match status" value="1"/>
</dbReference>
<evidence type="ECO:0000313" key="2">
    <source>
        <dbReference type="EMBL" id="MBO7744481.1"/>
    </source>
</evidence>
<dbReference type="SUPFAM" id="SSF55729">
    <property type="entry name" value="Acyl-CoA N-acyltransferases (Nat)"/>
    <property type="match status" value="1"/>
</dbReference>
<dbReference type="Gene3D" id="3.40.630.30">
    <property type="match status" value="1"/>
</dbReference>
<comment type="caution">
    <text evidence="2">The sequence shown here is derived from an EMBL/GenBank/DDBJ whole genome shotgun (WGS) entry which is preliminary data.</text>
</comment>
<dbReference type="Pfam" id="PF00583">
    <property type="entry name" value="Acetyltransf_1"/>
    <property type="match status" value="1"/>
</dbReference>
<dbReference type="EMBL" id="JAGGDJ010000004">
    <property type="protein sequence ID" value="MBO7744481.1"/>
    <property type="molecule type" value="Genomic_DNA"/>
</dbReference>
<reference evidence="2 3" key="1">
    <citation type="submission" date="2021-03" db="EMBL/GenBank/DDBJ databases">
        <title>Paenibacillus artemisicola MWE-103 whole genome sequence.</title>
        <authorList>
            <person name="Ham Y.J."/>
        </authorList>
    </citation>
    <scope>NUCLEOTIDE SEQUENCE [LARGE SCALE GENOMIC DNA]</scope>
    <source>
        <strain evidence="2 3">MWE-103</strain>
    </source>
</reference>
<feature type="domain" description="N-acetyltransferase" evidence="1">
    <location>
        <begin position="7"/>
        <end position="176"/>
    </location>
</feature>
<name>A0ABS3W842_9BACL</name>
<accession>A0ABS3W842</accession>
<evidence type="ECO:0000313" key="3">
    <source>
        <dbReference type="Proteomes" id="UP000670947"/>
    </source>
</evidence>
<proteinExistence type="predicted"/>
<dbReference type="InterPro" id="IPR016181">
    <property type="entry name" value="Acyl_CoA_acyltransferase"/>
</dbReference>